<evidence type="ECO:0000313" key="12">
    <source>
        <dbReference type="Proteomes" id="UP000193969"/>
    </source>
</evidence>
<evidence type="ECO:0000313" key="11">
    <source>
        <dbReference type="Proteomes" id="UP000185713"/>
    </source>
</evidence>
<dbReference type="PANTHER" id="PTHR43255:SF1">
    <property type="entry name" value="IRON-SULFUR-BINDING OXIDOREDUCTASE FADF-RELATED"/>
    <property type="match status" value="1"/>
</dbReference>
<reference evidence="8 11" key="1">
    <citation type="submission" date="2014-12" db="EMBL/GenBank/DDBJ databases">
        <title>The genome sequence of Methanohalophilus portucalensis strain FDF1.</title>
        <authorList>
            <person name="Lai M.-C."/>
            <person name="Lai S.-J."/>
        </authorList>
    </citation>
    <scope>NUCLEOTIDE SEQUENCE [LARGE SCALE GENOMIC DNA]</scope>
    <source>
        <strain evidence="8 11">FDF-1</strain>
    </source>
</reference>
<reference evidence="12" key="3">
    <citation type="submission" date="2017-04" db="EMBL/GenBank/DDBJ databases">
        <authorList>
            <person name="Varghese N."/>
            <person name="Submissions S."/>
        </authorList>
    </citation>
    <scope>NUCLEOTIDE SEQUENCE [LARGE SCALE GENOMIC DNA]</scope>
    <source>
        <strain evidence="12">FDF-1</strain>
    </source>
</reference>
<name>A0A1L9C5V2_9EURY</name>
<gene>
    <name evidence="9" type="ORF">EFE41_01470</name>
    <name evidence="8" type="ORF">MPF_0700</name>
    <name evidence="10" type="ORF">SAMN06264941_0643</name>
</gene>
<comment type="similarity">
    <text evidence="1">Belongs to the HdrC family.</text>
</comment>
<keyword evidence="6" id="KW-0411">Iron-sulfur</keyword>
<keyword evidence="3" id="KW-0479">Metal-binding</keyword>
<evidence type="ECO:0000313" key="13">
    <source>
        <dbReference type="Proteomes" id="UP000278252"/>
    </source>
</evidence>
<reference evidence="9 13" key="4">
    <citation type="submission" date="2018-10" db="EMBL/GenBank/DDBJ databases">
        <title>Cultivation of a novel Methanohalophilus strain from Kebrit Deep of the Red Sea and a genomic comparison of members of the genus Methanohalophilus.</title>
        <authorList>
            <person name="Guan Y."/>
            <person name="Ngugi D.K."/>
            <person name="Stingl U."/>
        </authorList>
    </citation>
    <scope>NUCLEOTIDE SEQUENCE [LARGE SCALE GENOMIC DNA]</scope>
    <source>
        <strain evidence="9 13">DSM 7471</strain>
    </source>
</reference>
<dbReference type="PROSITE" id="PS51379">
    <property type="entry name" value="4FE4S_FER_2"/>
    <property type="match status" value="1"/>
</dbReference>
<dbReference type="Gene3D" id="1.10.1060.10">
    <property type="entry name" value="Alpha-helical ferredoxin"/>
    <property type="match status" value="1"/>
</dbReference>
<accession>A0A1L9C5V2</accession>
<evidence type="ECO:0000256" key="5">
    <source>
        <dbReference type="ARBA" id="ARBA00023004"/>
    </source>
</evidence>
<dbReference type="PANTHER" id="PTHR43255">
    <property type="entry name" value="IRON-SULFUR-BINDING OXIDOREDUCTASE FADF-RELATED-RELATED"/>
    <property type="match status" value="1"/>
</dbReference>
<protein>
    <submittedName>
        <fullName evidence="9">4Fe-4S dicluster domain-containing protein</fullName>
    </submittedName>
    <submittedName>
        <fullName evidence="8">Heterodisulfide reductase subunit C</fullName>
    </submittedName>
</protein>
<sequence length="201" mass="22915">MNENYDTPKCESLVETVKKSLRTSDSIGIERCMQCGACTSSCPAARYSDYNPRNVMKRVKENDWSVIEDKTIWNCFYCYTCNLRCPRNNSPSQVAQVLRQMAINKGIGIERLSVLFEYPESFAKLGISQMPAPYIGQMEEDLGEQWQYLRDNLEDIREELGLGPLAIENERGEIKALLKGIGFEDRFARLKEMAAEGGEDE</sequence>
<dbReference type="NCBIfam" id="NF041779">
    <property type="entry name" value="hetero_SS_HdrC"/>
    <property type="match status" value="1"/>
</dbReference>
<dbReference type="RefSeq" id="WP_072359060.1">
    <property type="nucleotide sequence ID" value="NZ_FXBN01000001.1"/>
</dbReference>
<dbReference type="EMBL" id="FXBN01000001">
    <property type="protein sequence ID" value="SMH32860.1"/>
    <property type="molecule type" value="Genomic_DNA"/>
</dbReference>
<evidence type="ECO:0000256" key="6">
    <source>
        <dbReference type="ARBA" id="ARBA00023014"/>
    </source>
</evidence>
<dbReference type="STRING" id="523843.SAMN06264941_0643"/>
<reference evidence="10" key="2">
    <citation type="submission" date="2017-04" db="EMBL/GenBank/DDBJ databases">
        <authorList>
            <person name="Afonso C.L."/>
            <person name="Miller P.J."/>
            <person name="Scott M.A."/>
            <person name="Spackman E."/>
            <person name="Goraichik I."/>
            <person name="Dimitrov K.M."/>
            <person name="Suarez D.L."/>
            <person name="Swayne D.E."/>
        </authorList>
    </citation>
    <scope>NUCLEOTIDE SEQUENCE [LARGE SCALE GENOMIC DNA]</scope>
    <source>
        <strain evidence="10">FDF-1</strain>
    </source>
</reference>
<keyword evidence="5" id="KW-0408">Iron</keyword>
<dbReference type="InterPro" id="IPR051460">
    <property type="entry name" value="HdrC_iron-sulfur_subunit"/>
</dbReference>
<evidence type="ECO:0000313" key="8">
    <source>
        <dbReference type="EMBL" id="OJH49912.1"/>
    </source>
</evidence>
<dbReference type="SUPFAM" id="SSF46548">
    <property type="entry name" value="alpha-helical ferredoxin"/>
    <property type="match status" value="1"/>
</dbReference>
<dbReference type="Proteomes" id="UP000185713">
    <property type="component" value="Unassembled WGS sequence"/>
</dbReference>
<evidence type="ECO:0000313" key="9">
    <source>
        <dbReference type="EMBL" id="RNI13279.1"/>
    </source>
</evidence>
<dbReference type="Proteomes" id="UP000193969">
    <property type="component" value="Unassembled WGS sequence"/>
</dbReference>
<dbReference type="EMBL" id="RJJH01000001">
    <property type="protein sequence ID" value="RNI13279.1"/>
    <property type="molecule type" value="Genomic_DNA"/>
</dbReference>
<evidence type="ECO:0000313" key="10">
    <source>
        <dbReference type="EMBL" id="SMH32860.1"/>
    </source>
</evidence>
<dbReference type="PROSITE" id="PS00198">
    <property type="entry name" value="4FE4S_FER_1"/>
    <property type="match status" value="1"/>
</dbReference>
<dbReference type="OrthoDB" id="144910at2157"/>
<feature type="domain" description="4Fe-4S ferredoxin-type" evidence="7">
    <location>
        <begin position="23"/>
        <end position="53"/>
    </location>
</feature>
<keyword evidence="2" id="KW-0004">4Fe-4S</keyword>
<dbReference type="GO" id="GO:0051539">
    <property type="term" value="F:4 iron, 4 sulfur cluster binding"/>
    <property type="evidence" value="ECO:0007669"/>
    <property type="project" value="UniProtKB-KW"/>
</dbReference>
<evidence type="ECO:0000256" key="3">
    <source>
        <dbReference type="ARBA" id="ARBA00022723"/>
    </source>
</evidence>
<dbReference type="InterPro" id="IPR017900">
    <property type="entry name" value="4Fe4S_Fe_S_CS"/>
</dbReference>
<dbReference type="GO" id="GO:0016491">
    <property type="term" value="F:oxidoreductase activity"/>
    <property type="evidence" value="ECO:0007669"/>
    <property type="project" value="UniProtKB-KW"/>
</dbReference>
<dbReference type="InterPro" id="IPR053646">
    <property type="entry name" value="HdrC_heterodisulfide_reductase"/>
</dbReference>
<evidence type="ECO:0000256" key="4">
    <source>
        <dbReference type="ARBA" id="ARBA00023002"/>
    </source>
</evidence>
<dbReference type="InterPro" id="IPR017896">
    <property type="entry name" value="4Fe4S_Fe-S-bd"/>
</dbReference>
<dbReference type="InterPro" id="IPR009051">
    <property type="entry name" value="Helical_ferredxn"/>
</dbReference>
<evidence type="ECO:0000256" key="2">
    <source>
        <dbReference type="ARBA" id="ARBA00022485"/>
    </source>
</evidence>
<dbReference type="Pfam" id="PF13183">
    <property type="entry name" value="Fer4_8"/>
    <property type="match status" value="1"/>
</dbReference>
<dbReference type="EMBL" id="JWTK01000002">
    <property type="protein sequence ID" value="OJH49912.1"/>
    <property type="molecule type" value="Genomic_DNA"/>
</dbReference>
<evidence type="ECO:0000256" key="1">
    <source>
        <dbReference type="ARBA" id="ARBA00007097"/>
    </source>
</evidence>
<organism evidence="8 11">
    <name type="scientific">Methanohalophilus portucalensis FDF-1</name>
    <dbReference type="NCBI Taxonomy" id="523843"/>
    <lineage>
        <taxon>Archaea</taxon>
        <taxon>Methanobacteriati</taxon>
        <taxon>Methanobacteriota</taxon>
        <taxon>Stenosarchaea group</taxon>
        <taxon>Methanomicrobia</taxon>
        <taxon>Methanosarcinales</taxon>
        <taxon>Methanosarcinaceae</taxon>
        <taxon>Methanohalophilus</taxon>
    </lineage>
</organism>
<keyword evidence="12" id="KW-1185">Reference proteome</keyword>
<dbReference type="AlphaFoldDB" id="A0A1L9C5V2"/>
<dbReference type="Proteomes" id="UP000278252">
    <property type="component" value="Unassembled WGS sequence"/>
</dbReference>
<keyword evidence="4" id="KW-0560">Oxidoreductase</keyword>
<dbReference type="GO" id="GO:0046872">
    <property type="term" value="F:metal ion binding"/>
    <property type="evidence" value="ECO:0007669"/>
    <property type="project" value="UniProtKB-KW"/>
</dbReference>
<evidence type="ECO:0000259" key="7">
    <source>
        <dbReference type="PROSITE" id="PS51379"/>
    </source>
</evidence>
<proteinExistence type="inferred from homology"/>
<dbReference type="GO" id="GO:0005886">
    <property type="term" value="C:plasma membrane"/>
    <property type="evidence" value="ECO:0007669"/>
    <property type="project" value="TreeGrafter"/>
</dbReference>